<dbReference type="Proteomes" id="UP000712281">
    <property type="component" value="Unassembled WGS sequence"/>
</dbReference>
<sequence length="282" mass="30429">MTNDNNTPIDTTDVTITPLNVAATDATVTTVGNITASTAAATTSTILPAGNAADETTHRSLFGAGLYQTGSNVSPRARVYIWLLKRNISLPHSACEVSSGIVMSSPAGVTVIWDYQYYWIPHGYDLRSLKTSIETALKRCNPDFFVEGKLIAVGTATGDKHQAITMLPDDIELSPMPDYHTRGPDRDLADQAATFLVMEITMKALANRANILVISGNYDVIGAIKEWRRDIFMMLALPESSSPSVYPIANVTWLWSSEDPERAATTMVNGGGPIPPVPRISG</sequence>
<reference evidence="1" key="1">
    <citation type="submission" date="2019-12" db="EMBL/GenBank/DDBJ databases">
        <title>Genome sequencing and annotation of Brassica cretica.</title>
        <authorList>
            <person name="Studholme D.J."/>
            <person name="Sarris P.F."/>
        </authorList>
    </citation>
    <scope>NUCLEOTIDE SEQUENCE</scope>
    <source>
        <strain evidence="1">PFS-001/15</strain>
        <tissue evidence="1">Leaf</tissue>
    </source>
</reference>
<evidence type="ECO:0008006" key="3">
    <source>
        <dbReference type="Google" id="ProtNLM"/>
    </source>
</evidence>
<proteinExistence type="predicted"/>
<dbReference type="EMBL" id="QGKW02000007">
    <property type="protein sequence ID" value="KAF2618240.1"/>
    <property type="molecule type" value="Genomic_DNA"/>
</dbReference>
<dbReference type="AlphaFoldDB" id="A0A8S9MDV9"/>
<comment type="caution">
    <text evidence="1">The sequence shown here is derived from an EMBL/GenBank/DDBJ whole genome shotgun (WGS) entry which is preliminary data.</text>
</comment>
<protein>
    <recommendedName>
        <fullName evidence="3">NYN domain-containing protein</fullName>
    </recommendedName>
</protein>
<name>A0A8S9MDV9_BRACR</name>
<gene>
    <name evidence="1" type="ORF">F2Q68_00038750</name>
</gene>
<evidence type="ECO:0000313" key="2">
    <source>
        <dbReference type="Proteomes" id="UP000712281"/>
    </source>
</evidence>
<accession>A0A8S9MDV9</accession>
<evidence type="ECO:0000313" key="1">
    <source>
        <dbReference type="EMBL" id="KAF2618240.1"/>
    </source>
</evidence>
<organism evidence="1 2">
    <name type="scientific">Brassica cretica</name>
    <name type="common">Mustard</name>
    <dbReference type="NCBI Taxonomy" id="69181"/>
    <lineage>
        <taxon>Eukaryota</taxon>
        <taxon>Viridiplantae</taxon>
        <taxon>Streptophyta</taxon>
        <taxon>Embryophyta</taxon>
        <taxon>Tracheophyta</taxon>
        <taxon>Spermatophyta</taxon>
        <taxon>Magnoliopsida</taxon>
        <taxon>eudicotyledons</taxon>
        <taxon>Gunneridae</taxon>
        <taxon>Pentapetalae</taxon>
        <taxon>rosids</taxon>
        <taxon>malvids</taxon>
        <taxon>Brassicales</taxon>
        <taxon>Brassicaceae</taxon>
        <taxon>Brassiceae</taxon>
        <taxon>Brassica</taxon>
    </lineage>
</organism>